<feature type="binding site" evidence="1">
    <location>
        <position position="29"/>
    </location>
    <ligand>
        <name>Zn(2+)</name>
        <dbReference type="ChEBI" id="CHEBI:29105"/>
    </ligand>
</feature>
<dbReference type="InterPro" id="IPR048647">
    <property type="entry name" value="RlmA_N"/>
</dbReference>
<dbReference type="Gene3D" id="3.40.50.150">
    <property type="entry name" value="Vaccinia Virus protein VP39"/>
    <property type="match status" value="1"/>
</dbReference>
<sequence length="281" mass="29645">MSLQTLSEWLRCPNCFLPLAPTAALSFGCSAGHSFDVNKRGYVTLMSGPHRFIGDSPAMLDARDRFQSGGFYAPLQTAISVTVAAERPGRIVDIGCGSGYYLHAALSASAVADPAASPRGLAMDLSPAAVSRTIRLIPEADGLIADVWASLPIRDAAANVILNVFAPRNAAEFHRVLAPGGLLLVVVPQQTHLQELRDAGLAVDMQPDKARHLVDGLAAHFELETRQPLSSVLSLSATDVGAVLGMGPSAHHAGAQTVLEVDTQTSVTAAFDIFGFRRRAL</sequence>
<dbReference type="PIRSF" id="PIRSF018249">
    <property type="entry name" value="MyrA_prd"/>
    <property type="match status" value="1"/>
</dbReference>
<accession>A0A4R9A3K2</accession>
<evidence type="ECO:0000256" key="2">
    <source>
        <dbReference type="PIRSR" id="PIRSR018249-2"/>
    </source>
</evidence>
<dbReference type="Pfam" id="PF21302">
    <property type="entry name" value="Zn_ribbon_RlmA"/>
    <property type="match status" value="1"/>
</dbReference>
<dbReference type="Proteomes" id="UP000297447">
    <property type="component" value="Unassembled WGS sequence"/>
</dbReference>
<reference evidence="4 5" key="1">
    <citation type="submission" date="2019-03" db="EMBL/GenBank/DDBJ databases">
        <title>Genomics of glacier-inhabiting Cryobacterium strains.</title>
        <authorList>
            <person name="Liu Q."/>
            <person name="Xin Y.-H."/>
        </authorList>
    </citation>
    <scope>NUCLEOTIDE SEQUENCE [LARGE SCALE GENOMIC DNA]</scope>
    <source>
        <strain evidence="4 5">Hh14</strain>
    </source>
</reference>
<keyword evidence="2" id="KW-0949">S-adenosyl-L-methionine</keyword>
<name>A0A4R9A3K2_9MICO</name>
<dbReference type="RefSeq" id="WP_134518955.1">
    <property type="nucleotide sequence ID" value="NZ_SOHE01000036.1"/>
</dbReference>
<evidence type="ECO:0000256" key="1">
    <source>
        <dbReference type="PIRSR" id="PIRSR018249-1"/>
    </source>
</evidence>
<keyword evidence="1" id="KW-0862">Zinc</keyword>
<dbReference type="InterPro" id="IPR016718">
    <property type="entry name" value="rRNA_m1G-MeTrfase_A_prd"/>
</dbReference>
<dbReference type="OrthoDB" id="108476at2"/>
<keyword evidence="5" id="KW-1185">Reference proteome</keyword>
<evidence type="ECO:0000313" key="4">
    <source>
        <dbReference type="EMBL" id="TFD51555.1"/>
    </source>
</evidence>
<dbReference type="CDD" id="cd02440">
    <property type="entry name" value="AdoMet_MTases"/>
    <property type="match status" value="1"/>
</dbReference>
<dbReference type="GO" id="GO:0046872">
    <property type="term" value="F:metal ion binding"/>
    <property type="evidence" value="ECO:0007669"/>
    <property type="project" value="UniProtKB-KW"/>
</dbReference>
<proteinExistence type="predicted"/>
<feature type="binding site" evidence="1">
    <location>
        <position position="33"/>
    </location>
    <ligand>
        <name>Zn(2+)</name>
        <dbReference type="ChEBI" id="CHEBI:29105"/>
    </ligand>
</feature>
<dbReference type="InterPro" id="IPR029063">
    <property type="entry name" value="SAM-dependent_MTases_sf"/>
</dbReference>
<evidence type="ECO:0000259" key="3">
    <source>
        <dbReference type="Pfam" id="PF21302"/>
    </source>
</evidence>
<dbReference type="GO" id="GO:0008168">
    <property type="term" value="F:methyltransferase activity"/>
    <property type="evidence" value="ECO:0007669"/>
    <property type="project" value="InterPro"/>
</dbReference>
<organism evidence="4 5">
    <name type="scientific">Cryobacterium frigoriphilum</name>
    <dbReference type="NCBI Taxonomy" id="1259150"/>
    <lineage>
        <taxon>Bacteria</taxon>
        <taxon>Bacillati</taxon>
        <taxon>Actinomycetota</taxon>
        <taxon>Actinomycetes</taxon>
        <taxon>Micrococcales</taxon>
        <taxon>Microbacteriaceae</taxon>
        <taxon>Cryobacterium</taxon>
    </lineage>
</organism>
<dbReference type="SUPFAM" id="SSF53335">
    <property type="entry name" value="S-adenosyl-L-methionine-dependent methyltransferases"/>
    <property type="match status" value="1"/>
</dbReference>
<feature type="domain" description="23S rRNA (guanine(745)-N(1))-methyltransferase N-terminal" evidence="3">
    <location>
        <begin position="11"/>
        <end position="46"/>
    </location>
</feature>
<dbReference type="EMBL" id="SOHE01000036">
    <property type="protein sequence ID" value="TFD51555.1"/>
    <property type="molecule type" value="Genomic_DNA"/>
</dbReference>
<gene>
    <name evidence="4" type="ORF">E3T55_07490</name>
</gene>
<keyword evidence="1" id="KW-0479">Metal-binding</keyword>
<protein>
    <recommendedName>
        <fullName evidence="3">23S rRNA (guanine(745)-N(1))-methyltransferase N-terminal domain-containing protein</fullName>
    </recommendedName>
</protein>
<comment type="caution">
    <text evidence="4">The sequence shown here is derived from an EMBL/GenBank/DDBJ whole genome shotgun (WGS) entry which is preliminary data.</text>
</comment>
<feature type="binding site" evidence="2">
    <location>
        <position position="192"/>
    </location>
    <ligand>
        <name>S-adenosyl-L-methionine</name>
        <dbReference type="ChEBI" id="CHEBI:59789"/>
    </ligand>
</feature>
<dbReference type="AlphaFoldDB" id="A0A4R9A3K2"/>
<feature type="binding site" evidence="2">
    <location>
        <position position="72"/>
    </location>
    <ligand>
        <name>S-adenosyl-L-methionine</name>
        <dbReference type="ChEBI" id="CHEBI:59789"/>
    </ligand>
</feature>
<evidence type="ECO:0000313" key="5">
    <source>
        <dbReference type="Proteomes" id="UP000297447"/>
    </source>
</evidence>